<dbReference type="eggNOG" id="ENOG5032B92">
    <property type="taxonomic scope" value="Bacteria"/>
</dbReference>
<accession>I4F1V9</accession>
<evidence type="ECO:0000259" key="1">
    <source>
        <dbReference type="Pfam" id="PF11716"/>
    </source>
</evidence>
<feature type="domain" description="Mycothiol-dependent maleylpyruvate isomerase metal-binding" evidence="1">
    <location>
        <begin position="12"/>
        <end position="129"/>
    </location>
</feature>
<dbReference type="InterPro" id="IPR034660">
    <property type="entry name" value="DinB/YfiT-like"/>
</dbReference>
<dbReference type="OMA" id="WTGMTRA"/>
<dbReference type="InterPro" id="IPR017517">
    <property type="entry name" value="Maleyloyr_isom"/>
</dbReference>
<proteinExistence type="predicted"/>
<dbReference type="Gene3D" id="1.20.120.450">
    <property type="entry name" value="dinb family like domain"/>
    <property type="match status" value="1"/>
</dbReference>
<dbReference type="SUPFAM" id="SSF109854">
    <property type="entry name" value="DinB/YfiT-like putative metalloenzymes"/>
    <property type="match status" value="1"/>
</dbReference>
<reference evidence="2 3" key="1">
    <citation type="journal article" date="2012" name="J. Bacteriol.">
        <title>Genome Sequence of Radiation-Resistant Modestobacter marinus Strain BC501, a Representative Actinobacterium That Thrives on Calcareous Stone Surfaces.</title>
        <authorList>
            <person name="Normand P."/>
            <person name="Gury J."/>
            <person name="Pujic P."/>
            <person name="Chouaia B."/>
            <person name="Crotti E."/>
            <person name="Brusetti L."/>
            <person name="Daffonchio D."/>
            <person name="Vacherie B."/>
            <person name="Barbe V."/>
            <person name="Medigue C."/>
            <person name="Calteau A."/>
            <person name="Ghodhbane-Gtari F."/>
            <person name="Essoussi I."/>
            <person name="Nouioui I."/>
            <person name="Abbassi-Ghozzi I."/>
            <person name="Gtari M."/>
        </authorList>
    </citation>
    <scope>NUCLEOTIDE SEQUENCE [LARGE SCALE GENOMIC DNA]</scope>
    <source>
        <strain evidence="3">BC 501</strain>
    </source>
</reference>
<dbReference type="GO" id="GO:0046872">
    <property type="term" value="F:metal ion binding"/>
    <property type="evidence" value="ECO:0007669"/>
    <property type="project" value="InterPro"/>
</dbReference>
<sequence length="195" mass="20323">MTTTAPLDLTPSVTEVSRVVTTVSDDQLTAPTPCADTSVAALLDHLHGLAVGLRLAAEKQPTGAPNASAGTLPADWRTRIPRELDELAVAWRDPAAWEGTAEPGGVPLPAAWAGRVALNEVLVHGWDLAVATGRSYAPDPAAVRACIDYAREFAAAVPEGRDSIYGPEVPVPADAPELDQLLGLTGRDPGWRPAG</sequence>
<evidence type="ECO:0000313" key="2">
    <source>
        <dbReference type="EMBL" id="CCH89622.1"/>
    </source>
</evidence>
<dbReference type="NCBIfam" id="TIGR03086">
    <property type="entry name" value="TIGR03086 family metal-binding protein"/>
    <property type="match status" value="1"/>
</dbReference>
<name>I4F1V9_MODI5</name>
<dbReference type="KEGG" id="mmar:MODMU_4225"/>
<protein>
    <recommendedName>
        <fullName evidence="1">Mycothiol-dependent maleylpyruvate isomerase metal-binding domain-containing protein</fullName>
    </recommendedName>
</protein>
<dbReference type="OrthoDB" id="5185819at2"/>
<evidence type="ECO:0000313" key="3">
    <source>
        <dbReference type="Proteomes" id="UP000006461"/>
    </source>
</evidence>
<dbReference type="PATRIC" id="fig|477641.3.peg.3946"/>
<dbReference type="NCBIfam" id="TIGR03083">
    <property type="entry name" value="maleylpyruvate isomerase family mycothiol-dependent enzyme"/>
    <property type="match status" value="1"/>
</dbReference>
<dbReference type="EMBL" id="FO203431">
    <property type="protein sequence ID" value="CCH89622.1"/>
    <property type="molecule type" value="Genomic_DNA"/>
</dbReference>
<dbReference type="HOGENOM" id="CLU_051661_2_0_11"/>
<dbReference type="STRING" id="477641.MODMU_4225"/>
<dbReference type="Pfam" id="PF11716">
    <property type="entry name" value="MDMPI_N"/>
    <property type="match status" value="1"/>
</dbReference>
<dbReference type="InterPro" id="IPR017520">
    <property type="entry name" value="CHP03086"/>
</dbReference>
<gene>
    <name evidence="2" type="ordered locus">MODMU_4225</name>
</gene>
<dbReference type="Proteomes" id="UP000006461">
    <property type="component" value="Chromosome"/>
</dbReference>
<dbReference type="InterPro" id="IPR024344">
    <property type="entry name" value="MDMPI_metal-binding"/>
</dbReference>
<keyword evidence="3" id="KW-1185">Reference proteome</keyword>
<dbReference type="AlphaFoldDB" id="I4F1V9"/>
<organism evidence="2 3">
    <name type="scientific">Modestobacter italicus (strain DSM 44449 / CECT 9708 / BC 501)</name>
    <dbReference type="NCBI Taxonomy" id="2732864"/>
    <lineage>
        <taxon>Bacteria</taxon>
        <taxon>Bacillati</taxon>
        <taxon>Actinomycetota</taxon>
        <taxon>Actinomycetes</taxon>
        <taxon>Geodermatophilales</taxon>
        <taxon>Geodermatophilaceae</taxon>
        <taxon>Modestobacter</taxon>
    </lineage>
</organism>